<protein>
    <recommendedName>
        <fullName evidence="12">Multicopper oxidase</fullName>
    </recommendedName>
</protein>
<keyword evidence="2" id="KW-0406">Ion transport</keyword>
<proteinExistence type="inferred from homology"/>
<evidence type="ECO:0000313" key="10">
    <source>
        <dbReference type="EMBL" id="ODQ71604.1"/>
    </source>
</evidence>
<keyword evidence="11" id="KW-1185">Reference proteome</keyword>
<dbReference type="Proteomes" id="UP000094385">
    <property type="component" value="Unassembled WGS sequence"/>
</dbReference>
<dbReference type="FunFam" id="2.60.40.420:FF:000045">
    <property type="entry name" value="Laccase 2"/>
    <property type="match status" value="1"/>
</dbReference>
<evidence type="ECO:0000256" key="5">
    <source>
        <dbReference type="ARBA" id="ARBA00023008"/>
    </source>
</evidence>
<dbReference type="CDD" id="cd13857">
    <property type="entry name" value="CuRO_1_Diphenol_Ox"/>
    <property type="match status" value="1"/>
</dbReference>
<evidence type="ECO:0000256" key="4">
    <source>
        <dbReference type="ARBA" id="ARBA00023002"/>
    </source>
</evidence>
<dbReference type="InterPro" id="IPR033138">
    <property type="entry name" value="Cu_oxidase_CS"/>
</dbReference>
<dbReference type="EMBL" id="KV454297">
    <property type="protein sequence ID" value="ODQ71604.1"/>
    <property type="molecule type" value="Genomic_DNA"/>
</dbReference>
<feature type="compositionally biased region" description="Low complexity" evidence="6">
    <location>
        <begin position="10"/>
        <end position="30"/>
    </location>
</feature>
<reference evidence="10 11" key="1">
    <citation type="journal article" date="2016" name="Proc. Natl. Acad. Sci. U.S.A.">
        <title>Comparative genomics of biotechnologically important yeasts.</title>
        <authorList>
            <person name="Riley R."/>
            <person name="Haridas S."/>
            <person name="Wolfe K.H."/>
            <person name="Lopes M.R."/>
            <person name="Hittinger C.T."/>
            <person name="Goeker M."/>
            <person name="Salamov A.A."/>
            <person name="Wisecaver J.H."/>
            <person name="Long T.M."/>
            <person name="Calvey C.H."/>
            <person name="Aerts A.L."/>
            <person name="Barry K.W."/>
            <person name="Choi C."/>
            <person name="Clum A."/>
            <person name="Coughlan A.Y."/>
            <person name="Deshpande S."/>
            <person name="Douglass A.P."/>
            <person name="Hanson S.J."/>
            <person name="Klenk H.-P."/>
            <person name="LaButti K.M."/>
            <person name="Lapidus A."/>
            <person name="Lindquist E.A."/>
            <person name="Lipzen A.M."/>
            <person name="Meier-Kolthoff J.P."/>
            <person name="Ohm R.A."/>
            <person name="Otillar R.P."/>
            <person name="Pangilinan J.L."/>
            <person name="Peng Y."/>
            <person name="Rokas A."/>
            <person name="Rosa C.A."/>
            <person name="Scheuner C."/>
            <person name="Sibirny A.A."/>
            <person name="Slot J.C."/>
            <person name="Stielow J.B."/>
            <person name="Sun H."/>
            <person name="Kurtzman C.P."/>
            <person name="Blackwell M."/>
            <person name="Grigoriev I.V."/>
            <person name="Jeffries T.W."/>
        </authorList>
    </citation>
    <scope>NUCLEOTIDE SEQUENCE [LARGE SCALE GENOMIC DNA]</scope>
    <source>
        <strain evidence="10 11">NRRL Y-11557</strain>
    </source>
</reference>
<keyword evidence="2" id="KW-0408">Iron</keyword>
<dbReference type="OrthoDB" id="2121828at2759"/>
<dbReference type="InterPro" id="IPR045087">
    <property type="entry name" value="Cu-oxidase_fam"/>
</dbReference>
<feature type="domain" description="Plastocyanin-like" evidence="9">
    <location>
        <begin position="71"/>
        <end position="184"/>
    </location>
</feature>
<evidence type="ECO:0000256" key="3">
    <source>
        <dbReference type="ARBA" id="ARBA00022723"/>
    </source>
</evidence>
<dbReference type="AlphaFoldDB" id="A0A1E3Q276"/>
<dbReference type="PROSITE" id="PS00079">
    <property type="entry name" value="MULTICOPPER_OXIDASE1"/>
    <property type="match status" value="1"/>
</dbReference>
<evidence type="ECO:0000259" key="8">
    <source>
        <dbReference type="Pfam" id="PF07731"/>
    </source>
</evidence>
<dbReference type="Pfam" id="PF07731">
    <property type="entry name" value="Cu-oxidase_2"/>
    <property type="match status" value="1"/>
</dbReference>
<keyword evidence="4" id="KW-0560">Oxidoreductase</keyword>
<sequence>MGIGLRRYQNSATPSSSSSPSSSGPSLGANSTSTFTLPDWKLDTSTAYRISKGWNSSEPATTRVYNLTISEVTGWPDGYNRTLTVINGQFPGPLIEANMGDRLIVNVQNNGVNMTTMHFHGLYQNGTNFMDGTYQISQCGIPPGGSFTYNFTVPGQYGTYWYHSHYGTQYMDGVVGPFVIHSQEEDDLISAMYDYDQVVLISDWYHGLSQGYLADYLASGNEDTEPVPDNGLINGAAYFNCALTPGDSCYQQDANRTIFNFERDKTYRLRVINTGAFAEINFSVDEHPLTLVEGDGVLIQPTTLHKLAVAVAQRYSVLITTNITSTDNFWVRAELNEFCFAATNPVLVDPGITGVLTYTDKADSGAPPYSNSMTAETDSWGDVAADVLCLDLNNTSIEPMIPIQAPDATVFYRIDSSFQIGSYAIDLAYINGTSWKPASGTSVLNQAYEMLAPGLSSTVVDSNSTELLNKTGPLPLGVFGGNQDQYIINVPDYEVVDILINNLDDGDHPFHLHGYKFWVMGTGTGSFPYKEYGNFNTTNPMRRDTVGIQAYGWALLRFVADNPGLWPLHCHITWHLEAGLLMQFEVQPKMIAQFEPPAAWAQLCAA</sequence>
<dbReference type="GO" id="GO:0006826">
    <property type="term" value="P:iron ion transport"/>
    <property type="evidence" value="ECO:0007669"/>
    <property type="project" value="UniProtKB-KW"/>
</dbReference>
<keyword evidence="2" id="KW-0813">Transport</keyword>
<evidence type="ECO:0000256" key="6">
    <source>
        <dbReference type="SAM" id="MobiDB-lite"/>
    </source>
</evidence>
<evidence type="ECO:0008006" key="12">
    <source>
        <dbReference type="Google" id="ProtNLM"/>
    </source>
</evidence>
<evidence type="ECO:0000259" key="7">
    <source>
        <dbReference type="Pfam" id="PF00394"/>
    </source>
</evidence>
<evidence type="ECO:0000256" key="2">
    <source>
        <dbReference type="ARBA" id="ARBA00022496"/>
    </source>
</evidence>
<name>A0A1E3Q276_LIPST</name>
<organism evidence="10 11">
    <name type="scientific">Lipomyces starkeyi NRRL Y-11557</name>
    <dbReference type="NCBI Taxonomy" id="675824"/>
    <lineage>
        <taxon>Eukaryota</taxon>
        <taxon>Fungi</taxon>
        <taxon>Dikarya</taxon>
        <taxon>Ascomycota</taxon>
        <taxon>Saccharomycotina</taxon>
        <taxon>Lipomycetes</taxon>
        <taxon>Lipomycetales</taxon>
        <taxon>Lipomycetaceae</taxon>
        <taxon>Lipomyces</taxon>
    </lineage>
</organism>
<gene>
    <name evidence="10" type="ORF">LIPSTDRAFT_55363</name>
</gene>
<dbReference type="InterPro" id="IPR002355">
    <property type="entry name" value="Cu_oxidase_Cu_BS"/>
</dbReference>
<keyword evidence="3" id="KW-0479">Metal-binding</keyword>
<evidence type="ECO:0000256" key="1">
    <source>
        <dbReference type="ARBA" id="ARBA00010609"/>
    </source>
</evidence>
<dbReference type="PANTHER" id="PTHR11709:SF414">
    <property type="entry name" value="ADR239WP"/>
    <property type="match status" value="1"/>
</dbReference>
<keyword evidence="5" id="KW-0186">Copper</keyword>
<accession>A0A1E3Q276</accession>
<dbReference type="CDD" id="cd13910">
    <property type="entry name" value="CuRO_3_MCO_like_4"/>
    <property type="match status" value="1"/>
</dbReference>
<dbReference type="InterPro" id="IPR008972">
    <property type="entry name" value="Cupredoxin"/>
</dbReference>
<dbReference type="PANTHER" id="PTHR11709">
    <property type="entry name" value="MULTI-COPPER OXIDASE"/>
    <property type="match status" value="1"/>
</dbReference>
<dbReference type="SUPFAM" id="SSF49503">
    <property type="entry name" value="Cupredoxins"/>
    <property type="match status" value="3"/>
</dbReference>
<dbReference type="CDD" id="cd13886">
    <property type="entry name" value="CuRO_2_MCO_like_1"/>
    <property type="match status" value="1"/>
</dbReference>
<feature type="domain" description="Plastocyanin-like" evidence="8">
    <location>
        <begin position="483"/>
        <end position="589"/>
    </location>
</feature>
<dbReference type="InterPro" id="IPR001117">
    <property type="entry name" value="Cu-oxidase_2nd"/>
</dbReference>
<dbReference type="GO" id="GO:0005507">
    <property type="term" value="F:copper ion binding"/>
    <property type="evidence" value="ECO:0007669"/>
    <property type="project" value="InterPro"/>
</dbReference>
<dbReference type="Gene3D" id="2.60.40.420">
    <property type="entry name" value="Cupredoxins - blue copper proteins"/>
    <property type="match status" value="3"/>
</dbReference>
<dbReference type="InterPro" id="IPR011706">
    <property type="entry name" value="Cu-oxidase_C"/>
</dbReference>
<feature type="domain" description="Plastocyanin-like" evidence="7">
    <location>
        <begin position="197"/>
        <end position="340"/>
    </location>
</feature>
<evidence type="ECO:0000313" key="11">
    <source>
        <dbReference type="Proteomes" id="UP000094385"/>
    </source>
</evidence>
<keyword evidence="2" id="KW-0410">Iron transport</keyword>
<dbReference type="STRING" id="675824.A0A1E3Q276"/>
<comment type="similarity">
    <text evidence="1">Belongs to the multicopper oxidase family.</text>
</comment>
<feature type="region of interest" description="Disordered" evidence="6">
    <location>
        <begin position="1"/>
        <end position="30"/>
    </location>
</feature>
<dbReference type="PROSITE" id="PS00080">
    <property type="entry name" value="MULTICOPPER_OXIDASE2"/>
    <property type="match status" value="1"/>
</dbReference>
<dbReference type="InterPro" id="IPR011707">
    <property type="entry name" value="Cu-oxidase-like_N"/>
</dbReference>
<dbReference type="GO" id="GO:0016491">
    <property type="term" value="F:oxidoreductase activity"/>
    <property type="evidence" value="ECO:0007669"/>
    <property type="project" value="UniProtKB-KW"/>
</dbReference>
<evidence type="ECO:0000259" key="9">
    <source>
        <dbReference type="Pfam" id="PF07732"/>
    </source>
</evidence>
<dbReference type="Pfam" id="PF07732">
    <property type="entry name" value="Cu-oxidase_3"/>
    <property type="match status" value="1"/>
</dbReference>
<dbReference type="Pfam" id="PF00394">
    <property type="entry name" value="Cu-oxidase"/>
    <property type="match status" value="1"/>
</dbReference>